<feature type="signal peptide" evidence="3">
    <location>
        <begin position="1"/>
        <end position="22"/>
    </location>
</feature>
<dbReference type="AlphaFoldDB" id="A0A7S2L166"/>
<protein>
    <recommendedName>
        <fullName evidence="4">CBS domain-containing protein</fullName>
    </recommendedName>
</protein>
<feature type="chain" id="PRO_5031381346" description="CBS domain-containing protein" evidence="3">
    <location>
        <begin position="23"/>
        <end position="211"/>
    </location>
</feature>
<dbReference type="EMBL" id="HBGZ01010047">
    <property type="protein sequence ID" value="CAD9591592.1"/>
    <property type="molecule type" value="Transcribed_RNA"/>
</dbReference>
<dbReference type="Gene3D" id="3.10.580.10">
    <property type="entry name" value="CBS-domain"/>
    <property type="match status" value="1"/>
</dbReference>
<feature type="domain" description="CBS" evidence="4">
    <location>
        <begin position="136"/>
        <end position="198"/>
    </location>
</feature>
<keyword evidence="3" id="KW-0732">Signal</keyword>
<reference evidence="5" key="1">
    <citation type="submission" date="2021-01" db="EMBL/GenBank/DDBJ databases">
        <authorList>
            <person name="Corre E."/>
            <person name="Pelletier E."/>
            <person name="Niang G."/>
            <person name="Scheremetjew M."/>
            <person name="Finn R."/>
            <person name="Kale V."/>
            <person name="Holt S."/>
            <person name="Cochrane G."/>
            <person name="Meng A."/>
            <person name="Brown T."/>
            <person name="Cohen L."/>
        </authorList>
    </citation>
    <scope>NUCLEOTIDE SEQUENCE</scope>
    <source>
        <strain evidence="5">SM1012Den-03</strain>
    </source>
</reference>
<dbReference type="Pfam" id="PF00571">
    <property type="entry name" value="CBS"/>
    <property type="match status" value="2"/>
</dbReference>
<dbReference type="PANTHER" id="PTHR43080:SF2">
    <property type="entry name" value="CBS DOMAIN-CONTAINING PROTEIN"/>
    <property type="match status" value="1"/>
</dbReference>
<dbReference type="PROSITE" id="PS51371">
    <property type="entry name" value="CBS"/>
    <property type="match status" value="2"/>
</dbReference>
<organism evidence="5">
    <name type="scientific">Skeletonema marinoi</name>
    <dbReference type="NCBI Taxonomy" id="267567"/>
    <lineage>
        <taxon>Eukaryota</taxon>
        <taxon>Sar</taxon>
        <taxon>Stramenopiles</taxon>
        <taxon>Ochrophyta</taxon>
        <taxon>Bacillariophyta</taxon>
        <taxon>Coscinodiscophyceae</taxon>
        <taxon>Thalassiosirophycidae</taxon>
        <taxon>Thalassiosirales</taxon>
        <taxon>Skeletonemataceae</taxon>
        <taxon>Skeletonema</taxon>
        <taxon>Skeletonema marinoi-dohrnii complex</taxon>
    </lineage>
</organism>
<evidence type="ECO:0000256" key="3">
    <source>
        <dbReference type="SAM" id="SignalP"/>
    </source>
</evidence>
<evidence type="ECO:0000259" key="4">
    <source>
        <dbReference type="PROSITE" id="PS51371"/>
    </source>
</evidence>
<evidence type="ECO:0000256" key="1">
    <source>
        <dbReference type="ARBA" id="ARBA00023122"/>
    </source>
</evidence>
<dbReference type="InterPro" id="IPR051257">
    <property type="entry name" value="Diverse_CBS-Domain"/>
</dbReference>
<dbReference type="PANTHER" id="PTHR43080">
    <property type="entry name" value="CBS DOMAIN-CONTAINING PROTEIN CBSX3, MITOCHONDRIAL"/>
    <property type="match status" value="1"/>
</dbReference>
<gene>
    <name evidence="5" type="ORF">SMAR0320_LOCUS7169</name>
</gene>
<sequence length="211" mass="22800">MTLNNIISSLLALLALLDSTSAFSSKQRVFISTPAKNTNRIVSDLMTSDPHLFTLSPTTPVDEAIATLLTAGVSGAPVIEHLKNAENGKTENRLVGFVSSFDFLPREETGTLVSLGDLEDSETARRILGQTVKDIMTRVPVTVTTNDMMKTAAEVMAKHRLHALPVVDAKRGNLVGIVTAKDVMRDVMRTAKHCLPAENNFSQDMADIVAP</sequence>
<keyword evidence="1 2" id="KW-0129">CBS domain</keyword>
<proteinExistence type="predicted"/>
<dbReference type="SUPFAM" id="SSF54631">
    <property type="entry name" value="CBS-domain pair"/>
    <property type="match status" value="1"/>
</dbReference>
<evidence type="ECO:0000313" key="5">
    <source>
        <dbReference type="EMBL" id="CAD9591592.1"/>
    </source>
</evidence>
<evidence type="ECO:0000256" key="2">
    <source>
        <dbReference type="PROSITE-ProRule" id="PRU00703"/>
    </source>
</evidence>
<dbReference type="InterPro" id="IPR000644">
    <property type="entry name" value="CBS_dom"/>
</dbReference>
<dbReference type="InterPro" id="IPR046342">
    <property type="entry name" value="CBS_dom_sf"/>
</dbReference>
<name>A0A7S2L166_9STRA</name>
<feature type="domain" description="CBS" evidence="4">
    <location>
        <begin position="46"/>
        <end position="115"/>
    </location>
</feature>
<dbReference type="SMART" id="SM00116">
    <property type="entry name" value="CBS"/>
    <property type="match status" value="2"/>
</dbReference>
<accession>A0A7S2L166</accession>